<proteinExistence type="predicted"/>
<dbReference type="EMBL" id="FAOZ01000037">
    <property type="protein sequence ID" value="CUU60248.1"/>
    <property type="molecule type" value="Genomic_DNA"/>
</dbReference>
<protein>
    <submittedName>
        <fullName evidence="2">Uncharacterized protein</fullName>
    </submittedName>
</protein>
<reference evidence="3" key="1">
    <citation type="submission" date="2015-11" db="EMBL/GenBank/DDBJ databases">
        <authorList>
            <person name="Varghese N."/>
        </authorList>
    </citation>
    <scope>NUCLEOTIDE SEQUENCE [LARGE SCALE GENOMIC DNA]</scope>
    <source>
        <strain evidence="3">DSM 45899</strain>
    </source>
</reference>
<gene>
    <name evidence="2" type="ORF">Ga0074812_13732</name>
</gene>
<feature type="compositionally biased region" description="Low complexity" evidence="1">
    <location>
        <begin position="194"/>
        <end position="203"/>
    </location>
</feature>
<organism evidence="2 3">
    <name type="scientific">Parafrankia irregularis</name>
    <dbReference type="NCBI Taxonomy" id="795642"/>
    <lineage>
        <taxon>Bacteria</taxon>
        <taxon>Bacillati</taxon>
        <taxon>Actinomycetota</taxon>
        <taxon>Actinomycetes</taxon>
        <taxon>Frankiales</taxon>
        <taxon>Frankiaceae</taxon>
        <taxon>Parafrankia</taxon>
    </lineage>
</organism>
<dbReference type="Proteomes" id="UP000198802">
    <property type="component" value="Unassembled WGS sequence"/>
</dbReference>
<evidence type="ECO:0000313" key="3">
    <source>
        <dbReference type="Proteomes" id="UP000198802"/>
    </source>
</evidence>
<accession>A0A0S4QZQ2</accession>
<sequence>MTLAGARPKGPRADLKDGPQKVLLTRLNELNNPYRVSYEMVARELWADTDPSKIQRSRTRDLSRQFRGEKAIEWQVVEIYVHLLFPDPGPGTERSELLEHLRLLHVEAFGQTVAPDGQPAPEAEEPVIDAAYVAELSRQLDEARTRAAFATALLVIVQAENTALRGRGRSFDWFGTTARADQPTPPNRTRRRATTSGSASGGRVQTDPIPAAGSDTSSIDPVTAPIARRQAYRAAQRRRSGSPAGSGEALPPGHRAASVNPVVPTPSTSYSLAALTRYRPAPASPRRLPGTEVPPDDLGPDILVGREKRRRGRPR</sequence>
<keyword evidence="3" id="KW-1185">Reference proteome</keyword>
<name>A0A0S4QZQ2_9ACTN</name>
<feature type="region of interest" description="Disordered" evidence="1">
    <location>
        <begin position="175"/>
        <end position="315"/>
    </location>
</feature>
<dbReference type="AlphaFoldDB" id="A0A0S4QZQ2"/>
<evidence type="ECO:0000256" key="1">
    <source>
        <dbReference type="SAM" id="MobiDB-lite"/>
    </source>
</evidence>
<evidence type="ECO:0000313" key="2">
    <source>
        <dbReference type="EMBL" id="CUU60248.1"/>
    </source>
</evidence>